<dbReference type="EMBL" id="JANBPG010000218">
    <property type="protein sequence ID" value="KAJ1898683.1"/>
    <property type="molecule type" value="Genomic_DNA"/>
</dbReference>
<name>A0ACC1IPZ1_9FUNG</name>
<reference evidence="1" key="1">
    <citation type="submission" date="2022-07" db="EMBL/GenBank/DDBJ databases">
        <title>Phylogenomic reconstructions and comparative analyses of Kickxellomycotina fungi.</title>
        <authorList>
            <person name="Reynolds N.K."/>
            <person name="Stajich J.E."/>
            <person name="Barry K."/>
            <person name="Grigoriev I.V."/>
            <person name="Crous P."/>
            <person name="Smith M.E."/>
        </authorList>
    </citation>
    <scope>NUCLEOTIDE SEQUENCE</scope>
    <source>
        <strain evidence="1">Benny 63K</strain>
    </source>
</reference>
<protein>
    <submittedName>
        <fullName evidence="1">B-type cyclin</fullName>
    </submittedName>
</protein>
<keyword evidence="2" id="KW-1185">Reference proteome</keyword>
<evidence type="ECO:0000313" key="1">
    <source>
        <dbReference type="EMBL" id="KAJ1898683.1"/>
    </source>
</evidence>
<gene>
    <name evidence="1" type="primary">CLB4</name>
    <name evidence="1" type="ORF">LPJ66_002593</name>
</gene>
<accession>A0ACC1IPZ1</accession>
<organism evidence="1 2">
    <name type="scientific">Kickxella alabastrina</name>
    <dbReference type="NCBI Taxonomy" id="61397"/>
    <lineage>
        <taxon>Eukaryota</taxon>
        <taxon>Fungi</taxon>
        <taxon>Fungi incertae sedis</taxon>
        <taxon>Zoopagomycota</taxon>
        <taxon>Kickxellomycotina</taxon>
        <taxon>Kickxellomycetes</taxon>
        <taxon>Kickxellales</taxon>
        <taxon>Kickxellaceae</taxon>
        <taxon>Kickxella</taxon>
    </lineage>
</organism>
<proteinExistence type="predicted"/>
<comment type="caution">
    <text evidence="1">The sequence shown here is derived from an EMBL/GenBank/DDBJ whole genome shotgun (WGS) entry which is preliminary data.</text>
</comment>
<sequence>MFQNKSSTMPLRQRIPVHRQTAAAVGAVSAITDENSVAALGVAATHSAKDIEPATKPGVVTKPRSALQMPTTSTTIGIKTTTTVTAKTFVQPGVVSTASTTTRARSALGEVGNTKAQANVSRLPRLAESSIPTNVVKPASKPPAYGGGPTRARQASAIARPSAASRVAGVMGPRPISKPAANFGARRPHPVVVTAAAAVVAATTNKRSRVEAIADQTSVALGKHTRSGRVTSRLVRSDSAASMASTASSLDIRGYESDDRMSYESDQNMSVDCASTAVGSTVSLVLLPIEPLVLKTSLTEDGTEERKFVAIDTIDYALSHTGCMSEHPIVMTEINAFEDDVDPLDQTQIPEYSDEIFGYMRELEARLKPNPEYIKKQKTFDWTTRSALVLWLVEVHHRFGLLTETLHLCVNFIDRFLSVKEVAIGKLQLVGAVCLLLASKYEETHIPSIKDIIFMVDKNFSEDDILRAERFTLRMLNFDLGWPGPMSFLRRTSKADNFDITTRTLAKYLIDVTLIDHRFIDIPPSKVAATATYLSIKFLGKGVWTRAHAFYSGYFESELMDTSILLIEQLLNPRKHRSIFEKYNDRKFMKASEFTYQYLKAHGYERLLAPTAHDLVPNPISGLSLASGV</sequence>
<dbReference type="Proteomes" id="UP001150581">
    <property type="component" value="Unassembled WGS sequence"/>
</dbReference>
<evidence type="ECO:0000313" key="2">
    <source>
        <dbReference type="Proteomes" id="UP001150581"/>
    </source>
</evidence>